<dbReference type="PIRSF" id="PIRSF015617">
    <property type="entry name" value="Adensltrnsf_CobA"/>
    <property type="match status" value="1"/>
</dbReference>
<evidence type="ECO:0000313" key="1">
    <source>
        <dbReference type="EMBL" id="KUK87840.1"/>
    </source>
</evidence>
<sequence>MEKGYIQVYTGDGKGKTTAALGLALRALGKGKKVAIVQFLKKNENYGEYIFLSPQTTFLQFGFSHFIDPKNIKEEEKEFVNKGIEKSREIIFSGLYDIVILDEILVTVLFKMVDDKTVVEIMKNKPNDVELILTGRGATKRIIENADLVTEMREIKHYFKKGVKAREGIEF</sequence>
<dbReference type="PANTHER" id="PTHR46638:SF1">
    <property type="entry name" value="CORRINOID ADENOSYLTRANSFERASE"/>
    <property type="match status" value="1"/>
</dbReference>
<dbReference type="EMBL" id="LGGX01000002">
    <property type="protein sequence ID" value="KUK87840.1"/>
    <property type="molecule type" value="Genomic_DNA"/>
</dbReference>
<keyword evidence="1" id="KW-0808">Transferase</keyword>
<proteinExistence type="predicted"/>
<dbReference type="Proteomes" id="UP000053467">
    <property type="component" value="Unassembled WGS sequence"/>
</dbReference>
<comment type="caution">
    <text evidence="1">The sequence shown here is derived from an EMBL/GenBank/DDBJ whole genome shotgun (WGS) entry which is preliminary data.</text>
</comment>
<dbReference type="SUPFAM" id="SSF52540">
    <property type="entry name" value="P-loop containing nucleoside triphosphate hydrolases"/>
    <property type="match status" value="1"/>
</dbReference>
<dbReference type="InterPro" id="IPR003724">
    <property type="entry name" value="CblAdoTrfase_CobA"/>
</dbReference>
<dbReference type="GO" id="GO:0009236">
    <property type="term" value="P:cobalamin biosynthetic process"/>
    <property type="evidence" value="ECO:0007669"/>
    <property type="project" value="InterPro"/>
</dbReference>
<dbReference type="PANTHER" id="PTHR46638">
    <property type="entry name" value="CORRINOID ADENOSYLTRANSFERASE"/>
    <property type="match status" value="1"/>
</dbReference>
<organism evidence="1 2">
    <name type="scientific">candidate division TA06 bacterium 34_109</name>
    <dbReference type="NCBI Taxonomy" id="1635277"/>
    <lineage>
        <taxon>Bacteria</taxon>
        <taxon>Bacteria division TA06</taxon>
    </lineage>
</organism>
<dbReference type="AlphaFoldDB" id="A0A101I4M8"/>
<protein>
    <submittedName>
        <fullName evidence="1">Cob(I)alamin adenosyltransferase</fullName>
    </submittedName>
</protein>
<gene>
    <name evidence="1" type="ORF">XE03_0359</name>
</gene>
<dbReference type="NCBIfam" id="NF004637">
    <property type="entry name" value="PRK05986.1"/>
    <property type="match status" value="1"/>
</dbReference>
<reference evidence="2" key="1">
    <citation type="journal article" date="2015" name="MBio">
        <title>Genome-Resolved Metagenomic Analysis Reveals Roles for Candidate Phyla and Other Microbial Community Members in Biogeochemical Transformations in Oil Reservoirs.</title>
        <authorList>
            <person name="Hu P."/>
            <person name="Tom L."/>
            <person name="Singh A."/>
            <person name="Thomas B.C."/>
            <person name="Baker B.J."/>
            <person name="Piceno Y.M."/>
            <person name="Andersen G.L."/>
            <person name="Banfield J.F."/>
        </authorList>
    </citation>
    <scope>NUCLEOTIDE SEQUENCE [LARGE SCALE GENOMIC DNA]</scope>
</reference>
<dbReference type="Pfam" id="PF02572">
    <property type="entry name" value="CobA_CobO_BtuR"/>
    <property type="match status" value="1"/>
</dbReference>
<evidence type="ECO:0000313" key="2">
    <source>
        <dbReference type="Proteomes" id="UP000053467"/>
    </source>
</evidence>
<dbReference type="InterPro" id="IPR027417">
    <property type="entry name" value="P-loop_NTPase"/>
</dbReference>
<dbReference type="GO" id="GO:0005524">
    <property type="term" value="F:ATP binding"/>
    <property type="evidence" value="ECO:0007669"/>
    <property type="project" value="InterPro"/>
</dbReference>
<dbReference type="GO" id="GO:0008817">
    <property type="term" value="F:corrinoid adenosyltransferase activity"/>
    <property type="evidence" value="ECO:0007669"/>
    <property type="project" value="InterPro"/>
</dbReference>
<name>A0A101I4M8_UNCT6</name>
<dbReference type="NCBIfam" id="TIGR00708">
    <property type="entry name" value="cobA"/>
    <property type="match status" value="1"/>
</dbReference>
<dbReference type="PATRIC" id="fig|1635277.3.peg.367"/>
<dbReference type="Gene3D" id="3.40.50.300">
    <property type="entry name" value="P-loop containing nucleotide triphosphate hydrolases"/>
    <property type="match status" value="1"/>
</dbReference>
<accession>A0A101I4M8</accession>